<protein>
    <submittedName>
        <fullName evidence="4">Zf_Hakai domain-containing protein</fullName>
    </submittedName>
</protein>
<evidence type="ECO:0000313" key="3">
    <source>
        <dbReference type="Proteomes" id="UP000492820"/>
    </source>
</evidence>
<feature type="region of interest" description="Disordered" evidence="1">
    <location>
        <begin position="1"/>
        <end position="31"/>
    </location>
</feature>
<evidence type="ECO:0000256" key="1">
    <source>
        <dbReference type="SAM" id="MobiDB-lite"/>
    </source>
</evidence>
<dbReference type="OrthoDB" id="10259024at2759"/>
<feature type="compositionally biased region" description="Basic and acidic residues" evidence="1">
    <location>
        <begin position="1"/>
        <end position="21"/>
    </location>
</feature>
<dbReference type="Proteomes" id="UP000492820">
    <property type="component" value="Unassembled WGS sequence"/>
</dbReference>
<dbReference type="EMBL" id="LK028582">
    <property type="protein sequence ID" value="CDS20852.1"/>
    <property type="molecule type" value="Genomic_DNA"/>
</dbReference>
<name>A0A068WT48_ECHGR</name>
<dbReference type="WBParaSite" id="EgrG_000520100">
    <property type="protein sequence ID" value="EgrG_000520100"/>
    <property type="gene ID" value="EgrG_000520100"/>
</dbReference>
<proteinExistence type="predicted"/>
<gene>
    <name evidence="2" type="ORF">EgrG_000520100</name>
</gene>
<evidence type="ECO:0000313" key="2">
    <source>
        <dbReference type="EMBL" id="CDS20852.1"/>
    </source>
</evidence>
<sequence>MERTWVCESCREQDSTREKTGEPVTQKFSSQEGLVQHITHHHLAKKIEHGRAVFTCTYGPSGVCNEANALYSHLQKPATFDSDTTAKVIL</sequence>
<reference evidence="4" key="3">
    <citation type="submission" date="2020-10" db="UniProtKB">
        <authorList>
            <consortium name="WormBaseParasite"/>
        </authorList>
    </citation>
    <scope>IDENTIFICATION</scope>
</reference>
<reference evidence="2 3" key="1">
    <citation type="journal article" date="2013" name="Nature">
        <title>The genomes of four tapeworm species reveal adaptations to parasitism.</title>
        <authorList>
            <person name="Tsai I.J."/>
            <person name="Zarowiecki M."/>
            <person name="Holroyd N."/>
            <person name="Garciarrubio A."/>
            <person name="Sanchez-Flores A."/>
            <person name="Brooks K.L."/>
            <person name="Tracey A."/>
            <person name="Bobes R.J."/>
            <person name="Fragoso G."/>
            <person name="Sciutto E."/>
            <person name="Aslett M."/>
            <person name="Beasley H."/>
            <person name="Bennett H.M."/>
            <person name="Cai J."/>
            <person name="Camicia F."/>
            <person name="Clark R."/>
            <person name="Cucher M."/>
            <person name="De Silva N."/>
            <person name="Day T.A."/>
            <person name="Deplazes P."/>
            <person name="Estrada K."/>
            <person name="Fernandez C."/>
            <person name="Holland P.W."/>
            <person name="Hou J."/>
            <person name="Hu S."/>
            <person name="Huckvale T."/>
            <person name="Hung S.S."/>
            <person name="Kamenetzky L."/>
            <person name="Keane J.A."/>
            <person name="Kiss F."/>
            <person name="Koziol U."/>
            <person name="Lambert O."/>
            <person name="Liu K."/>
            <person name="Luo X."/>
            <person name="Luo Y."/>
            <person name="Macchiaroli N."/>
            <person name="Nichol S."/>
            <person name="Paps J."/>
            <person name="Parkinson J."/>
            <person name="Pouchkina-Stantcheva N."/>
            <person name="Riddiford N."/>
            <person name="Rosenzvit M."/>
            <person name="Salinas G."/>
            <person name="Wasmuth J.D."/>
            <person name="Zamanian M."/>
            <person name="Zheng Y."/>
            <person name="Cai X."/>
            <person name="Soberon X."/>
            <person name="Olson P.D."/>
            <person name="Laclette J.P."/>
            <person name="Brehm K."/>
            <person name="Berriman M."/>
            <person name="Garciarrubio A."/>
            <person name="Bobes R.J."/>
            <person name="Fragoso G."/>
            <person name="Sanchez-Flores A."/>
            <person name="Estrada K."/>
            <person name="Cevallos M.A."/>
            <person name="Morett E."/>
            <person name="Gonzalez V."/>
            <person name="Portillo T."/>
            <person name="Ochoa-Leyva A."/>
            <person name="Jose M.V."/>
            <person name="Sciutto E."/>
            <person name="Landa A."/>
            <person name="Jimenez L."/>
            <person name="Valdes V."/>
            <person name="Carrero J.C."/>
            <person name="Larralde C."/>
            <person name="Morales-Montor J."/>
            <person name="Limon-Lason J."/>
            <person name="Soberon X."/>
            <person name="Laclette J.P."/>
        </authorList>
    </citation>
    <scope>NUCLEOTIDE SEQUENCE [LARGE SCALE GENOMIC DNA]</scope>
</reference>
<organism evidence="2">
    <name type="scientific">Echinococcus granulosus</name>
    <name type="common">Hydatid tapeworm</name>
    <dbReference type="NCBI Taxonomy" id="6210"/>
    <lineage>
        <taxon>Eukaryota</taxon>
        <taxon>Metazoa</taxon>
        <taxon>Spiralia</taxon>
        <taxon>Lophotrochozoa</taxon>
        <taxon>Platyhelminthes</taxon>
        <taxon>Cestoda</taxon>
        <taxon>Eucestoda</taxon>
        <taxon>Cyclophyllidea</taxon>
        <taxon>Taeniidae</taxon>
        <taxon>Echinococcus</taxon>
        <taxon>Echinococcus granulosus group</taxon>
    </lineage>
</organism>
<reference evidence="2" key="2">
    <citation type="submission" date="2014-06" db="EMBL/GenBank/DDBJ databases">
        <authorList>
            <person name="Aslett M."/>
        </authorList>
    </citation>
    <scope>NUCLEOTIDE SEQUENCE</scope>
</reference>
<evidence type="ECO:0000313" key="4">
    <source>
        <dbReference type="WBParaSite" id="EgrG_000520100"/>
    </source>
</evidence>
<dbReference type="AlphaFoldDB" id="A0A068WT48"/>
<accession>A0A068WT48</accession>